<gene>
    <name evidence="2" type="ORF">PMEA_00034520</name>
</gene>
<name>A0AAU9Y2B3_9CNID</name>
<feature type="compositionally biased region" description="Polar residues" evidence="1">
    <location>
        <begin position="226"/>
        <end position="237"/>
    </location>
</feature>
<evidence type="ECO:0000256" key="1">
    <source>
        <dbReference type="SAM" id="MobiDB-lite"/>
    </source>
</evidence>
<evidence type="ECO:0000313" key="2">
    <source>
        <dbReference type="EMBL" id="CAH3162993.1"/>
    </source>
</evidence>
<reference evidence="2 3" key="1">
    <citation type="submission" date="2022-05" db="EMBL/GenBank/DDBJ databases">
        <authorList>
            <consortium name="Genoscope - CEA"/>
            <person name="William W."/>
        </authorList>
    </citation>
    <scope>NUCLEOTIDE SEQUENCE [LARGE SCALE GENOMIC DNA]</scope>
</reference>
<protein>
    <submittedName>
        <fullName evidence="2">Uncharacterized protein</fullName>
    </submittedName>
</protein>
<sequence>MSSSTRNSNSPATDKAWFHDTKTSCEKQARYFVQIRKLQDELINREQHNLINAMERLKQLSYPRRRPVIRNVDIDASSNPALSRKFPARNLKLRKEGKHKAIQAKEQPDLNSVSGKPLIKRTDKKPDSSAYHHFFVMPPLLNDRDIAKIVHNANSTFTSEPSTYLLQPHLPSIPNVGRKTTFMVDNRLKLLTLAESEFCEDGEGSVSGMRKHLHTGKSQRRKKSPKSTQHFSENVPVENTTRRGNVLCFDVDPNDLSLFSHCFEDKKEDDEPFKTTPLPPPNSRPSTSKSKLSVSYVVESEEGKIVSKAGASKTEVALQEDSKSQDTVEELANTNNEVKGKMPDVGIDDMNPNINEGDVKVSDVKVSDVKDLKSDFAGKDLDEVNDDVETGDIVQPVVTITNQPVPVNNSEKDDGS</sequence>
<comment type="caution">
    <text evidence="2">The sequence shown here is derived from an EMBL/GenBank/DDBJ whole genome shotgun (WGS) entry which is preliminary data.</text>
</comment>
<feature type="region of interest" description="Disordered" evidence="1">
    <location>
        <begin position="317"/>
        <end position="359"/>
    </location>
</feature>
<evidence type="ECO:0000313" key="3">
    <source>
        <dbReference type="Proteomes" id="UP001159428"/>
    </source>
</evidence>
<accession>A0AAU9Y2B3</accession>
<proteinExistence type="predicted"/>
<keyword evidence="3" id="KW-1185">Reference proteome</keyword>
<organism evidence="2 3">
    <name type="scientific">Pocillopora meandrina</name>
    <dbReference type="NCBI Taxonomy" id="46732"/>
    <lineage>
        <taxon>Eukaryota</taxon>
        <taxon>Metazoa</taxon>
        <taxon>Cnidaria</taxon>
        <taxon>Anthozoa</taxon>
        <taxon>Hexacorallia</taxon>
        <taxon>Scleractinia</taxon>
        <taxon>Astrocoeniina</taxon>
        <taxon>Pocilloporidae</taxon>
        <taxon>Pocillopora</taxon>
    </lineage>
</organism>
<dbReference type="AlphaFoldDB" id="A0AAU9Y2B3"/>
<feature type="compositionally biased region" description="Basic residues" evidence="1">
    <location>
        <begin position="209"/>
        <end position="225"/>
    </location>
</feature>
<feature type="region of interest" description="Disordered" evidence="1">
    <location>
        <begin position="268"/>
        <end position="291"/>
    </location>
</feature>
<dbReference type="Proteomes" id="UP001159428">
    <property type="component" value="Unassembled WGS sequence"/>
</dbReference>
<dbReference type="EMBL" id="CALNXJ010000089">
    <property type="protein sequence ID" value="CAH3162993.1"/>
    <property type="molecule type" value="Genomic_DNA"/>
</dbReference>
<feature type="region of interest" description="Disordered" evidence="1">
    <location>
        <begin position="201"/>
        <end position="237"/>
    </location>
</feature>